<reference evidence="5 6" key="1">
    <citation type="submission" date="2015-12" db="EMBL/GenBank/DDBJ databases">
        <title>Draft genome sequence of Moniliophthora roreri, the causal agent of frosty pod rot of cacao.</title>
        <authorList>
            <person name="Aime M.C."/>
            <person name="Diaz-Valderrama J.R."/>
            <person name="Kijpornyongpan T."/>
            <person name="Phillips-Mora W."/>
        </authorList>
    </citation>
    <scope>NUCLEOTIDE SEQUENCE [LARGE SCALE GENOMIC DNA]</scope>
    <source>
        <strain evidence="5 6">MCA 2952</strain>
    </source>
</reference>
<evidence type="ECO:0000256" key="4">
    <source>
        <dbReference type="PIRNR" id="PIRNR010044"/>
    </source>
</evidence>
<comment type="caution">
    <text evidence="5">The sequence shown here is derived from an EMBL/GenBank/DDBJ whole genome shotgun (WGS) entry which is preliminary data.</text>
</comment>
<dbReference type="PIRSF" id="PIRSF010044">
    <property type="entry name" value="UCP010044"/>
    <property type="match status" value="1"/>
</dbReference>
<evidence type="ECO:0000313" key="5">
    <source>
        <dbReference type="EMBL" id="KTB29778.1"/>
    </source>
</evidence>
<dbReference type="GO" id="GO:0005829">
    <property type="term" value="C:cytosol"/>
    <property type="evidence" value="ECO:0007669"/>
    <property type="project" value="TreeGrafter"/>
</dbReference>
<dbReference type="PANTHER" id="PTHR12970:SF1">
    <property type="entry name" value="PROTEASOME ASSEMBLY CHAPERONE 2"/>
    <property type="match status" value="1"/>
</dbReference>
<proteinExistence type="inferred from homology"/>
<dbReference type="Gene3D" id="3.40.50.10900">
    <property type="entry name" value="PAC-like subunit"/>
    <property type="match status" value="2"/>
</dbReference>
<comment type="function">
    <text evidence="4">Involved in 20S proteasome assembly.</text>
</comment>
<dbReference type="Pfam" id="PF09754">
    <property type="entry name" value="PAC2"/>
    <property type="match status" value="1"/>
</dbReference>
<dbReference type="GO" id="GO:0005634">
    <property type="term" value="C:nucleus"/>
    <property type="evidence" value="ECO:0007669"/>
    <property type="project" value="TreeGrafter"/>
</dbReference>
<dbReference type="PANTHER" id="PTHR12970">
    <property type="entry name" value="PROTEASOME ASSEMBLY CHAPERONE 2"/>
    <property type="match status" value="1"/>
</dbReference>
<dbReference type="Proteomes" id="UP000054988">
    <property type="component" value="Unassembled WGS sequence"/>
</dbReference>
<dbReference type="AlphaFoldDB" id="A0A0W0F0N8"/>
<sequence>MPFFNALSDIKLVGKIILIPVVSAANVSQLTADLLIASLGLPRIAVFDSSYGIPLAGSTEDGGGVTTAFELYGQETSELLILQQRSPPLRAKFIDQVFAFVEQAGIAGVLFLSGVDPSNRTDDQMYTPVYQLQVNKGINLGPLSRLSNLPIPTYTSPVPLKPEDQLDIPFIPGGGLSRRFLSSIPKNWTIPVSSLLMFAMDGDNRADAHLLASVVVKVLGLETSVQGWKQPNSWQQGLFGTPHDQVLYG</sequence>
<evidence type="ECO:0000256" key="2">
    <source>
        <dbReference type="ARBA" id="ARBA00023186"/>
    </source>
</evidence>
<keyword evidence="2 4" id="KW-0143">Chaperone</keyword>
<dbReference type="EMBL" id="LATX01002412">
    <property type="protein sequence ID" value="KTB29778.1"/>
    <property type="molecule type" value="Genomic_DNA"/>
</dbReference>
<organism evidence="5 6">
    <name type="scientific">Moniliophthora roreri</name>
    <name type="common">Frosty pod rot fungus</name>
    <name type="synonym">Monilia roreri</name>
    <dbReference type="NCBI Taxonomy" id="221103"/>
    <lineage>
        <taxon>Eukaryota</taxon>
        <taxon>Fungi</taxon>
        <taxon>Dikarya</taxon>
        <taxon>Basidiomycota</taxon>
        <taxon>Agaricomycotina</taxon>
        <taxon>Agaricomycetes</taxon>
        <taxon>Agaricomycetidae</taxon>
        <taxon>Agaricales</taxon>
        <taxon>Marasmiineae</taxon>
        <taxon>Marasmiaceae</taxon>
        <taxon>Moniliophthora</taxon>
    </lineage>
</organism>
<dbReference type="InterPro" id="IPR019151">
    <property type="entry name" value="Proteasome_assmbl_chaperone_2"/>
</dbReference>
<comment type="similarity">
    <text evidence="3 4">Belongs to the PSMG2 family.</text>
</comment>
<dbReference type="GO" id="GO:0043248">
    <property type="term" value="P:proteasome assembly"/>
    <property type="evidence" value="ECO:0007669"/>
    <property type="project" value="TreeGrafter"/>
</dbReference>
<evidence type="ECO:0000256" key="3">
    <source>
        <dbReference type="ARBA" id="ARBA00025745"/>
    </source>
</evidence>
<evidence type="ECO:0000256" key="1">
    <source>
        <dbReference type="ARBA" id="ARBA00019186"/>
    </source>
</evidence>
<dbReference type="InterPro" id="IPR016562">
    <property type="entry name" value="Proteasome_assmbl_chp_2_euk"/>
</dbReference>
<dbReference type="eggNOG" id="KOG3112">
    <property type="taxonomic scope" value="Eukaryota"/>
</dbReference>
<dbReference type="InterPro" id="IPR038389">
    <property type="entry name" value="PSMG2_sf"/>
</dbReference>
<gene>
    <name evidence="5" type="ORF">WG66_17657</name>
</gene>
<evidence type="ECO:0000313" key="6">
    <source>
        <dbReference type="Proteomes" id="UP000054988"/>
    </source>
</evidence>
<accession>A0A0W0F0N8</accession>
<name>A0A0W0F0N8_MONRR</name>
<protein>
    <recommendedName>
        <fullName evidence="1 4">Proteasome assembly chaperone 2</fullName>
    </recommendedName>
</protein>
<comment type="subunit">
    <text evidence="4">Component of the 20S proteasome chaperone.</text>
</comment>